<evidence type="ECO:0000313" key="3">
    <source>
        <dbReference type="EMBL" id="TCC47986.1"/>
    </source>
</evidence>
<feature type="coiled-coil region" evidence="1">
    <location>
        <begin position="189"/>
        <end position="266"/>
    </location>
</feature>
<name>A0A4R0JSC1_9ACTN</name>
<keyword evidence="1" id="KW-0175">Coiled coil</keyword>
<reference evidence="3 4" key="1">
    <citation type="submission" date="2019-02" db="EMBL/GenBank/DDBJ databases">
        <title>Kribbella capetownensis sp. nov. and Kribbella speibonae sp. nov., isolated from soil.</title>
        <authorList>
            <person name="Curtis S.M."/>
            <person name="Norton I."/>
            <person name="Everest G.J."/>
            <person name="Meyers P.R."/>
        </authorList>
    </citation>
    <scope>NUCLEOTIDE SEQUENCE [LARGE SCALE GENOMIC DNA]</scope>
    <source>
        <strain evidence="3 4">YM53</strain>
    </source>
</reference>
<evidence type="ECO:0000256" key="1">
    <source>
        <dbReference type="SAM" id="Coils"/>
    </source>
</evidence>
<evidence type="ECO:0000313" key="4">
    <source>
        <dbReference type="Proteomes" id="UP000293342"/>
    </source>
</evidence>
<accession>A0A4R0JSC1</accession>
<dbReference type="AlphaFoldDB" id="A0A4R0JSC1"/>
<evidence type="ECO:0000259" key="2">
    <source>
        <dbReference type="SMART" id="SM00974"/>
    </source>
</evidence>
<dbReference type="InterPro" id="IPR025280">
    <property type="entry name" value="SNIPE"/>
</dbReference>
<dbReference type="OrthoDB" id="9811665at2"/>
<comment type="caution">
    <text evidence="3">The sequence shown here is derived from an EMBL/GenBank/DDBJ whole genome shotgun (WGS) entry which is preliminary data.</text>
</comment>
<dbReference type="Proteomes" id="UP000293342">
    <property type="component" value="Unassembled WGS sequence"/>
</dbReference>
<proteinExistence type="predicted"/>
<organism evidence="3 4">
    <name type="scientific">Kribbella capetownensis</name>
    <dbReference type="NCBI Taxonomy" id="1572659"/>
    <lineage>
        <taxon>Bacteria</taxon>
        <taxon>Bacillati</taxon>
        <taxon>Actinomycetota</taxon>
        <taxon>Actinomycetes</taxon>
        <taxon>Propionibacteriales</taxon>
        <taxon>Kribbellaceae</taxon>
        <taxon>Kribbella</taxon>
    </lineage>
</organism>
<dbReference type="EMBL" id="SJKD01000005">
    <property type="protein sequence ID" value="TCC47986.1"/>
    <property type="molecule type" value="Genomic_DNA"/>
</dbReference>
<gene>
    <name evidence="3" type="ORF">E0H75_22450</name>
</gene>
<keyword evidence="4" id="KW-1185">Reference proteome</keyword>
<dbReference type="Pfam" id="PF10544">
    <property type="entry name" value="T5orf172"/>
    <property type="match status" value="1"/>
</dbReference>
<dbReference type="Pfam" id="PF13250">
    <property type="entry name" value="SNIPE"/>
    <property type="match status" value="1"/>
</dbReference>
<dbReference type="InterPro" id="IPR018306">
    <property type="entry name" value="Phage_T5_Orf172_DNA-bd"/>
</dbReference>
<sequence length="392" mass="43929">MGQLGGMDALTIAAETDRLRDELGQVQSALGSARQDVSNAQAELAAVRQGVIETNEVAMLQEVGIYEYSHPLEDAVAYKARLADLKDRYKTLARGDGAVTASTTWQVNNSKREGDKMVREISKLMLRAYNAEADNCVRTVRPHRRASSVERLSKARESIARLGQSMNIRISEDYHALRVDEVLLTADYLSKVEEEKERIRAQREQQREEETARREFEREKSKLLKERSHYETALARVRASGDTAAIDQLEAQIADIESSIAGVEEREANIRAGYVYIISNVGSFGQTIIKIGMTRRLDPLDRVRELGDASVPFRFDVHAIIFSEDALGLEGGLHAAFADKRVNKVNLRREYFYATPGEVRDELARIAGQHLLEYHDLPEALEWRASGGAPAD</sequence>
<protein>
    <submittedName>
        <fullName evidence="3">DUF4041 domain-containing protein</fullName>
    </submittedName>
</protein>
<dbReference type="SMART" id="SM00974">
    <property type="entry name" value="T5orf172"/>
    <property type="match status" value="1"/>
</dbReference>
<feature type="domain" description="Bacteriophage T5 Orf172 DNA-binding" evidence="2">
    <location>
        <begin position="283"/>
        <end position="366"/>
    </location>
</feature>